<proteinExistence type="inferred from homology"/>
<gene>
    <name evidence="13" type="primary">LOC108624945</name>
</gene>
<dbReference type="GO" id="GO:0005737">
    <property type="term" value="C:cytoplasm"/>
    <property type="evidence" value="ECO:0007669"/>
    <property type="project" value="UniProtKB-SubCell"/>
</dbReference>
<evidence type="ECO:0000259" key="10">
    <source>
        <dbReference type="PROSITE" id="PS51394"/>
    </source>
</evidence>
<dbReference type="InterPro" id="IPR001680">
    <property type="entry name" value="WD40_rpt"/>
</dbReference>
<dbReference type="PROSITE" id="PS50082">
    <property type="entry name" value="WD_REPEATS_2"/>
    <property type="match status" value="3"/>
</dbReference>
<keyword evidence="5 8" id="KW-0853">WD repeat</keyword>
<evidence type="ECO:0000256" key="3">
    <source>
        <dbReference type="ARBA" id="ARBA00008495"/>
    </source>
</evidence>
<dbReference type="PANTHER" id="PTHR19849:SF0">
    <property type="entry name" value="PHOSPHOLIPASE A-2-ACTIVATING PROTEIN"/>
    <property type="match status" value="1"/>
</dbReference>
<evidence type="ECO:0000256" key="9">
    <source>
        <dbReference type="SAM" id="MobiDB-lite"/>
    </source>
</evidence>
<dbReference type="Gene3D" id="3.10.20.870">
    <property type="entry name" value="PFU (PLAA family ubiquitin binding), C-terminal domain"/>
    <property type="match status" value="1"/>
</dbReference>
<evidence type="ECO:0000259" key="11">
    <source>
        <dbReference type="PROSITE" id="PS51396"/>
    </source>
</evidence>
<dbReference type="InterPro" id="IPR013535">
    <property type="entry name" value="PUL_dom"/>
</dbReference>
<dbReference type="PROSITE" id="PS50294">
    <property type="entry name" value="WD_REPEATS_REGION"/>
    <property type="match status" value="1"/>
</dbReference>
<dbReference type="Proteomes" id="UP000694925">
    <property type="component" value="Unplaced"/>
</dbReference>
<evidence type="ECO:0000256" key="6">
    <source>
        <dbReference type="ARBA" id="ARBA00022737"/>
    </source>
</evidence>
<sequence length="783" mass="86460">MSLLHASQDYQSAMAKPCYKLRTSLLGHSSDVRAIATFADGTIVSTSRDKTARVWKPSGIEKDYETTATLKGHSNFVTSVCIINPSEQNPSGLIITGSHDKTICVYILDQTEPVNVIKSHQDTVCKLRTGIMEGTFLSSSWDMSAKLWNLSDLSKPQLDLLEHTAAVWCVADMASGFIITGGADKLVIVWTCDGSVKHKLTGHTDCVRDISTISSNEFLTCGNDASIRHWDALAGTCLGTYYGHENYIYSILALENGTSIFTCGEDRTLRIWNATELDISQTITLPTQSVWCLALLPNGDVVTGSSDAVIRIFTCDPERYAEPEAIQEFEQMAENLKLNAQLELGGIKINDLPDEKVLLEPGQKDGQTKIVNDKGSVMAYSWSQDKQKWIKIGNVMGASGGSGATSGKQLYNGKEYDYVFSVDIQDGVPPLKLPYNKDDDPWHVAQKFLHDNGLSQLFLEQVANFIVKNSQSTSVMKTDAQYADPFTGGNRYIPQSTGNASTQDPVRPVSSNSSNSSTSSYIPHTKYLKLEQANLVQILEKLKEFNGKQSDSLRVSEDKLESLVKLADQTPKQLTTDTLSILRMLLNWPSEVLFPVLDITRLAVLSKDVNDVLCTDELLQIVKKHLKPNALPSNQMLTFRLLANMFSHERGEKLCINCKDEILTLLSELKSLTNKNNQVAVSTYILNLTVALNKYDDTRGKTQCLNAMFSVLPLLNEPEAMFRTLVALGTLLSTTPNSDDQNGLITAVRQSEVALDILHTMSETTVPTNKLANCSREIIRLII</sequence>
<keyword evidence="7" id="KW-0539">Nucleus</keyword>
<dbReference type="GeneID" id="108624945"/>
<dbReference type="InterPro" id="IPR011989">
    <property type="entry name" value="ARM-like"/>
</dbReference>
<feature type="domain" description="PFU" evidence="10">
    <location>
        <begin position="381"/>
        <end position="480"/>
    </location>
</feature>
<dbReference type="FunFam" id="2.130.10.10:FF:000175">
    <property type="entry name" value="Phospholipase A-2-activating protein"/>
    <property type="match status" value="1"/>
</dbReference>
<dbReference type="SMART" id="SM00320">
    <property type="entry name" value="WD40"/>
    <property type="match status" value="7"/>
</dbReference>
<keyword evidence="12" id="KW-1185">Reference proteome</keyword>
<dbReference type="PROSITE" id="PS51396">
    <property type="entry name" value="PUL"/>
    <property type="match status" value="1"/>
</dbReference>
<dbReference type="Pfam" id="PF08324">
    <property type="entry name" value="PUL"/>
    <property type="match status" value="1"/>
</dbReference>
<comment type="subcellular location">
    <subcellularLocation>
        <location evidence="2">Cytoplasm</location>
    </subcellularLocation>
    <subcellularLocation>
        <location evidence="1">Nucleus</location>
    </subcellularLocation>
</comment>
<feature type="domain" description="PUL" evidence="11">
    <location>
        <begin position="520"/>
        <end position="781"/>
    </location>
</feature>
<feature type="repeat" description="WD" evidence="8">
    <location>
        <begin position="25"/>
        <end position="56"/>
    </location>
</feature>
<feature type="repeat" description="WD" evidence="8">
    <location>
        <begin position="241"/>
        <end position="282"/>
    </location>
</feature>
<dbReference type="CTD" id="43978"/>
<dbReference type="SUPFAM" id="SSF50978">
    <property type="entry name" value="WD40 repeat-like"/>
    <property type="match status" value="1"/>
</dbReference>
<feature type="compositionally biased region" description="Low complexity" evidence="9">
    <location>
        <begin position="510"/>
        <end position="520"/>
    </location>
</feature>
<evidence type="ECO:0000256" key="4">
    <source>
        <dbReference type="ARBA" id="ARBA00022490"/>
    </source>
</evidence>
<dbReference type="AlphaFoldDB" id="A0AAJ7IY85"/>
<evidence type="ECO:0000256" key="8">
    <source>
        <dbReference type="PROSITE-ProRule" id="PRU00221"/>
    </source>
</evidence>
<dbReference type="InterPro" id="IPR038122">
    <property type="entry name" value="PFU_sf"/>
</dbReference>
<evidence type="ECO:0000256" key="1">
    <source>
        <dbReference type="ARBA" id="ARBA00004123"/>
    </source>
</evidence>
<dbReference type="Gene3D" id="2.130.10.10">
    <property type="entry name" value="YVTN repeat-like/Quinoprotein amine dehydrogenase"/>
    <property type="match status" value="1"/>
</dbReference>
<keyword evidence="4" id="KW-0963">Cytoplasm</keyword>
<dbReference type="InterPro" id="IPR015943">
    <property type="entry name" value="WD40/YVTN_repeat-like_dom_sf"/>
</dbReference>
<feature type="region of interest" description="Disordered" evidence="9">
    <location>
        <begin position="491"/>
        <end position="520"/>
    </location>
</feature>
<dbReference type="RefSeq" id="XP_017880052.1">
    <property type="nucleotide sequence ID" value="XM_018024563.2"/>
</dbReference>
<reference evidence="13" key="1">
    <citation type="submission" date="2025-08" db="UniProtKB">
        <authorList>
            <consortium name="RefSeq"/>
        </authorList>
    </citation>
    <scope>IDENTIFICATION</scope>
    <source>
        <tissue evidence="13">Whole body</tissue>
    </source>
</reference>
<dbReference type="InterPro" id="IPR015155">
    <property type="entry name" value="PFU"/>
</dbReference>
<dbReference type="GO" id="GO:0043130">
    <property type="term" value="F:ubiquitin binding"/>
    <property type="evidence" value="ECO:0007669"/>
    <property type="project" value="TreeGrafter"/>
</dbReference>
<evidence type="ECO:0000256" key="2">
    <source>
        <dbReference type="ARBA" id="ARBA00004496"/>
    </source>
</evidence>
<dbReference type="Gene3D" id="1.25.10.10">
    <property type="entry name" value="Leucine-rich Repeat Variant"/>
    <property type="match status" value="1"/>
</dbReference>
<dbReference type="PROSITE" id="PS51394">
    <property type="entry name" value="PFU"/>
    <property type="match status" value="1"/>
</dbReference>
<name>A0AAJ7IY85_9HYME</name>
<dbReference type="Pfam" id="PF00400">
    <property type="entry name" value="WD40"/>
    <property type="match status" value="7"/>
</dbReference>
<dbReference type="Pfam" id="PF09070">
    <property type="entry name" value="PFU"/>
    <property type="match status" value="1"/>
</dbReference>
<protein>
    <submittedName>
        <fullName evidence="13">Phospholipase A-2-activating protein</fullName>
    </submittedName>
</protein>
<accession>A0AAJ7IY85</accession>
<comment type="similarity">
    <text evidence="3">Belongs to the WD repeat PLAP family.</text>
</comment>
<dbReference type="GO" id="GO:0005634">
    <property type="term" value="C:nucleus"/>
    <property type="evidence" value="ECO:0007669"/>
    <property type="project" value="UniProtKB-SubCell"/>
</dbReference>
<dbReference type="GO" id="GO:0043161">
    <property type="term" value="P:proteasome-mediated ubiquitin-dependent protein catabolic process"/>
    <property type="evidence" value="ECO:0007669"/>
    <property type="project" value="TreeGrafter"/>
</dbReference>
<dbReference type="PANTHER" id="PTHR19849">
    <property type="entry name" value="PHOSPHOLIPASE A-2-ACTIVATING PROTEIN"/>
    <property type="match status" value="1"/>
</dbReference>
<keyword evidence="6" id="KW-0677">Repeat</keyword>
<organism evidence="12 13">
    <name type="scientific">Ceratina calcarata</name>
    <dbReference type="NCBI Taxonomy" id="156304"/>
    <lineage>
        <taxon>Eukaryota</taxon>
        <taxon>Metazoa</taxon>
        <taxon>Ecdysozoa</taxon>
        <taxon>Arthropoda</taxon>
        <taxon>Hexapoda</taxon>
        <taxon>Insecta</taxon>
        <taxon>Pterygota</taxon>
        <taxon>Neoptera</taxon>
        <taxon>Endopterygota</taxon>
        <taxon>Hymenoptera</taxon>
        <taxon>Apocrita</taxon>
        <taxon>Aculeata</taxon>
        <taxon>Apoidea</taxon>
        <taxon>Anthophila</taxon>
        <taxon>Apidae</taxon>
        <taxon>Ceratina</taxon>
        <taxon>Zadontomerus</taxon>
    </lineage>
</organism>
<evidence type="ECO:0000256" key="7">
    <source>
        <dbReference type="ARBA" id="ARBA00023242"/>
    </source>
</evidence>
<dbReference type="CDD" id="cd00200">
    <property type="entry name" value="WD40"/>
    <property type="match status" value="1"/>
</dbReference>
<dbReference type="KEGG" id="ccal:108624945"/>
<dbReference type="InterPro" id="IPR036322">
    <property type="entry name" value="WD40_repeat_dom_sf"/>
</dbReference>
<feature type="compositionally biased region" description="Polar residues" evidence="9">
    <location>
        <begin position="493"/>
        <end position="504"/>
    </location>
</feature>
<evidence type="ECO:0000313" key="13">
    <source>
        <dbReference type="RefSeq" id="XP_017880052.1"/>
    </source>
</evidence>
<evidence type="ECO:0000256" key="5">
    <source>
        <dbReference type="ARBA" id="ARBA00022574"/>
    </source>
</evidence>
<feature type="repeat" description="WD" evidence="8">
    <location>
        <begin position="200"/>
        <end position="240"/>
    </location>
</feature>
<dbReference type="GO" id="GO:0010992">
    <property type="term" value="P:ubiquitin recycling"/>
    <property type="evidence" value="ECO:0007669"/>
    <property type="project" value="TreeGrafter"/>
</dbReference>
<evidence type="ECO:0000313" key="12">
    <source>
        <dbReference type="Proteomes" id="UP000694925"/>
    </source>
</evidence>